<dbReference type="GO" id="GO:0005737">
    <property type="term" value="C:cytoplasm"/>
    <property type="evidence" value="ECO:0007669"/>
    <property type="project" value="UniProtKB-SubCell"/>
</dbReference>
<evidence type="ECO:0000256" key="3">
    <source>
        <dbReference type="ARBA" id="ARBA00023015"/>
    </source>
</evidence>
<dbReference type="InterPro" id="IPR000835">
    <property type="entry name" value="HTH_MarR-typ"/>
</dbReference>
<dbReference type="PANTHER" id="PTHR42756">
    <property type="entry name" value="TRANSCRIPTIONAL REGULATOR, MARR"/>
    <property type="match status" value="1"/>
</dbReference>
<reference evidence="10" key="1">
    <citation type="submission" date="2019-11" db="EMBL/GenBank/DDBJ databases">
        <authorList>
            <person name="Feng L."/>
        </authorList>
    </citation>
    <scope>NUCLEOTIDE SEQUENCE</scope>
    <source>
        <strain evidence="10">FmagnaLFYP121</strain>
    </source>
</reference>
<proteinExistence type="inferred from homology"/>
<dbReference type="InterPro" id="IPR055166">
    <property type="entry name" value="Transc_reg_Sar_Rot_HTH"/>
</dbReference>
<name>A0A6N2ZYE2_FINMA</name>
<dbReference type="InterPro" id="IPR036390">
    <property type="entry name" value="WH_DNA-bd_sf"/>
</dbReference>
<dbReference type="GO" id="GO:0003677">
    <property type="term" value="F:DNA binding"/>
    <property type="evidence" value="ECO:0007669"/>
    <property type="project" value="UniProtKB-KW"/>
</dbReference>
<dbReference type="InterPro" id="IPR036388">
    <property type="entry name" value="WH-like_DNA-bd_sf"/>
</dbReference>
<sequence>MDQDYKTYMKLENQLCFPLYAASRMITSTYTQFLKPLGLTYTQYIVLLVLWEKDGITVGKLCEKLYLDNGTITPVIKKMQSQGYLERVRSSKDDRIVIIYLTDEGKKLQEKVKDIPKLMNGCLKLPDEKKVQLYDLLQDFLNNNKTK</sequence>
<dbReference type="RefSeq" id="WP_156849790.1">
    <property type="nucleotide sequence ID" value="NZ_CACRTP010000009.1"/>
</dbReference>
<dbReference type="PRINTS" id="PR00598">
    <property type="entry name" value="HTHMARR"/>
</dbReference>
<dbReference type="SUPFAM" id="SSF46785">
    <property type="entry name" value="Winged helix' DNA-binding domain"/>
    <property type="match status" value="1"/>
</dbReference>
<keyword evidence="5" id="KW-0804">Transcription</keyword>
<dbReference type="Gene3D" id="1.10.10.10">
    <property type="entry name" value="Winged helix-like DNA-binding domain superfamily/Winged helix DNA-binding domain"/>
    <property type="match status" value="1"/>
</dbReference>
<dbReference type="FunFam" id="1.10.10.10:FF:000163">
    <property type="entry name" value="MarR family transcriptional regulator"/>
    <property type="match status" value="1"/>
</dbReference>
<keyword evidence="3" id="KW-0805">Transcription regulation</keyword>
<comment type="similarity">
    <text evidence="6">Belongs to the SarZ family.</text>
</comment>
<dbReference type="EMBL" id="CACRTP010000009">
    <property type="protein sequence ID" value="VYT82680.1"/>
    <property type="molecule type" value="Genomic_DNA"/>
</dbReference>
<comment type="subcellular location">
    <subcellularLocation>
        <location evidence="1">Cytoplasm</location>
    </subcellularLocation>
</comment>
<dbReference type="PROSITE" id="PS50995">
    <property type="entry name" value="HTH_MARR_2"/>
    <property type="match status" value="1"/>
</dbReference>
<dbReference type="Pfam" id="PF22381">
    <property type="entry name" value="Staph_reg_Sar_Rot"/>
    <property type="match status" value="1"/>
</dbReference>
<dbReference type="PANTHER" id="PTHR42756:SF1">
    <property type="entry name" value="TRANSCRIPTIONAL REPRESSOR OF EMRAB OPERON"/>
    <property type="match status" value="1"/>
</dbReference>
<protein>
    <recommendedName>
        <fullName evidence="7">HTH-type transcriptional regulator SarZ</fullName>
    </recommendedName>
    <alternativeName>
        <fullName evidence="8">Staphylococcal accessory regulator Z</fullName>
    </alternativeName>
</protein>
<accession>A0A6N2ZYE2</accession>
<evidence type="ECO:0000256" key="6">
    <source>
        <dbReference type="ARBA" id="ARBA00046337"/>
    </source>
</evidence>
<keyword evidence="4" id="KW-0238">DNA-binding</keyword>
<feature type="domain" description="HTH marR-type" evidence="9">
    <location>
        <begin position="12"/>
        <end position="142"/>
    </location>
</feature>
<evidence type="ECO:0000259" key="9">
    <source>
        <dbReference type="PROSITE" id="PS50995"/>
    </source>
</evidence>
<gene>
    <name evidence="10" type="primary">ohrR_1</name>
    <name evidence="10" type="ORF">FMLFYP121_00656</name>
</gene>
<dbReference type="GO" id="GO:0003700">
    <property type="term" value="F:DNA-binding transcription factor activity"/>
    <property type="evidence" value="ECO:0007669"/>
    <property type="project" value="InterPro"/>
</dbReference>
<evidence type="ECO:0000256" key="4">
    <source>
        <dbReference type="ARBA" id="ARBA00023125"/>
    </source>
</evidence>
<keyword evidence="2" id="KW-0963">Cytoplasm</keyword>
<dbReference type="SMART" id="SM00347">
    <property type="entry name" value="HTH_MARR"/>
    <property type="match status" value="1"/>
</dbReference>
<organism evidence="10">
    <name type="scientific">Finegoldia magna</name>
    <name type="common">Peptostreptococcus magnus</name>
    <dbReference type="NCBI Taxonomy" id="1260"/>
    <lineage>
        <taxon>Bacteria</taxon>
        <taxon>Bacillati</taxon>
        <taxon>Bacillota</taxon>
        <taxon>Tissierellia</taxon>
        <taxon>Tissierellales</taxon>
        <taxon>Peptoniphilaceae</taxon>
        <taxon>Finegoldia</taxon>
    </lineage>
</organism>
<evidence type="ECO:0000256" key="7">
    <source>
        <dbReference type="ARBA" id="ARBA00047188"/>
    </source>
</evidence>
<evidence type="ECO:0000256" key="5">
    <source>
        <dbReference type="ARBA" id="ARBA00023163"/>
    </source>
</evidence>
<evidence type="ECO:0000256" key="8">
    <source>
        <dbReference type="ARBA" id="ARBA00047207"/>
    </source>
</evidence>
<evidence type="ECO:0000256" key="1">
    <source>
        <dbReference type="ARBA" id="ARBA00004496"/>
    </source>
</evidence>
<evidence type="ECO:0000256" key="2">
    <source>
        <dbReference type="ARBA" id="ARBA00022490"/>
    </source>
</evidence>
<evidence type="ECO:0000313" key="10">
    <source>
        <dbReference type="EMBL" id="VYT82680.1"/>
    </source>
</evidence>
<dbReference type="AlphaFoldDB" id="A0A6N2ZYE2"/>